<feature type="compositionally biased region" description="Low complexity" evidence="1">
    <location>
        <begin position="401"/>
        <end position="423"/>
    </location>
</feature>
<feature type="compositionally biased region" description="Polar residues" evidence="1">
    <location>
        <begin position="592"/>
        <end position="628"/>
    </location>
</feature>
<dbReference type="OrthoDB" id="5419821at2759"/>
<feature type="compositionally biased region" description="Low complexity" evidence="1">
    <location>
        <begin position="730"/>
        <end position="757"/>
    </location>
</feature>
<reference evidence="2 3" key="1">
    <citation type="journal article" date="2016" name="Mol. Biol. Evol.">
        <title>Comparative Genomics of Early-Diverging Mushroom-Forming Fungi Provides Insights into the Origins of Lignocellulose Decay Capabilities.</title>
        <authorList>
            <person name="Nagy L.G."/>
            <person name="Riley R."/>
            <person name="Tritt A."/>
            <person name="Adam C."/>
            <person name="Daum C."/>
            <person name="Floudas D."/>
            <person name="Sun H."/>
            <person name="Yadav J.S."/>
            <person name="Pangilinan J."/>
            <person name="Larsson K.H."/>
            <person name="Matsuura K."/>
            <person name="Barry K."/>
            <person name="Labutti K."/>
            <person name="Kuo R."/>
            <person name="Ohm R.A."/>
            <person name="Bhattacharya S.S."/>
            <person name="Shirouzu T."/>
            <person name="Yoshinaga Y."/>
            <person name="Martin F.M."/>
            <person name="Grigoriev I.V."/>
            <person name="Hibbett D.S."/>
        </authorList>
    </citation>
    <scope>NUCLEOTIDE SEQUENCE [LARGE SCALE GENOMIC DNA]</scope>
    <source>
        <strain evidence="2 3">HHB10207 ss-3</strain>
    </source>
</reference>
<feature type="region of interest" description="Disordered" evidence="1">
    <location>
        <begin position="467"/>
        <end position="630"/>
    </location>
</feature>
<feature type="region of interest" description="Disordered" evidence="1">
    <location>
        <begin position="666"/>
        <end position="766"/>
    </location>
</feature>
<dbReference type="Proteomes" id="UP000076798">
    <property type="component" value="Unassembled WGS sequence"/>
</dbReference>
<accession>A0A166DHV3</accession>
<sequence>MCYEYTDLLEKQEREIFQRVQLGAALTPGEKLQALSSPRADFIRDVVGKYLDVQTGLGELLKLNTDRARPFQTIAQLLYSIHLQLYEPPLSKSTSPSKKKTIKAGGVSTAGHPVLTKFLVESQEPVEPPLHSTFQMTMTIFLGLARHPEYKSCFNIREKDVLSPIEFIMSGYLIWKNMKQATVEELSRGISQMRLTARREHADLRTNSKCFKTFNDLVDSFGRSLPSSNPNPNGVQGVLGLPPPMRIPAADDEAFLRPIKELLKQKRDTSKKRKRDDTEDEEDINDETLGANKVPRNEESEEVNVDEPPIATLSKGKKPASKGTPSKHVHFTSPIRPAAPEASTSTSTPSSRIPPVPPPSFASQAQPNGRPPPISDRMETDSEFDSFFDTQHPTSSQIPETPSQLSTSQPPSSTPLPSSLPSSAVHRFTQEIKELRSQGVPEDEIQFTLSQRITNYQAAGEIIRKANLKDQDQDEPVHNPDSFYANEEERQMKLKSEPDLEAGEWDGFATWSAKKGKERRATRAQDSAQVADSSTHAQSQDPPIIAPVQQTSVWAPNRAPISTPVATLSNLQPSTPQTNSRPPVPPVFEASVFTSQAPPSLRTSAGPSQSPTRQSAPSPTRSTLTENPNAPVRALMYTGAVPSTVPSRTDNRQGFRQAMAASNAAAVNGSAGVERRTPTRGPVAVAVPTNQPIRGPNPLTSTQHPSASPRAQINNMPMTHPAPVSRISAQPQSSTTQPQHQPSPSSPLTPLQQTPHPLAMPTSGAPNAAQLALAKLTNKESLTLEELHLLRNHPSISLQPSFRK</sequence>
<feature type="compositionally biased region" description="Polar residues" evidence="1">
    <location>
        <begin position="225"/>
        <end position="234"/>
    </location>
</feature>
<name>A0A166DHV3_9AGAM</name>
<dbReference type="EMBL" id="KV428061">
    <property type="protein sequence ID" value="KZT38538.1"/>
    <property type="molecule type" value="Genomic_DNA"/>
</dbReference>
<feature type="compositionally biased region" description="Polar residues" evidence="1">
    <location>
        <begin position="688"/>
        <end position="717"/>
    </location>
</feature>
<feature type="compositionally biased region" description="Basic and acidic residues" evidence="1">
    <location>
        <begin position="487"/>
        <end position="498"/>
    </location>
</feature>
<dbReference type="STRING" id="1314776.A0A166DHV3"/>
<feature type="compositionally biased region" description="Polar residues" evidence="1">
    <location>
        <begin position="564"/>
        <end position="581"/>
    </location>
</feature>
<feature type="compositionally biased region" description="Polar residues" evidence="1">
    <location>
        <begin position="524"/>
        <end position="541"/>
    </location>
</feature>
<evidence type="ECO:0000256" key="1">
    <source>
        <dbReference type="SAM" id="MobiDB-lite"/>
    </source>
</evidence>
<feature type="compositionally biased region" description="Low complexity" evidence="1">
    <location>
        <begin position="338"/>
        <end position="351"/>
    </location>
</feature>
<feature type="compositionally biased region" description="Basic residues" evidence="1">
    <location>
        <begin position="315"/>
        <end position="330"/>
    </location>
</feature>
<gene>
    <name evidence="2" type="ORF">SISSUDRAFT_729616</name>
</gene>
<protein>
    <submittedName>
        <fullName evidence="2">Uncharacterized protein</fullName>
    </submittedName>
</protein>
<organism evidence="2 3">
    <name type="scientific">Sistotremastrum suecicum HHB10207 ss-3</name>
    <dbReference type="NCBI Taxonomy" id="1314776"/>
    <lineage>
        <taxon>Eukaryota</taxon>
        <taxon>Fungi</taxon>
        <taxon>Dikarya</taxon>
        <taxon>Basidiomycota</taxon>
        <taxon>Agaricomycotina</taxon>
        <taxon>Agaricomycetes</taxon>
        <taxon>Sistotremastrales</taxon>
        <taxon>Sistotremastraceae</taxon>
        <taxon>Sistotremastrum</taxon>
    </lineage>
</organism>
<proteinExistence type="predicted"/>
<dbReference type="AlphaFoldDB" id="A0A166DHV3"/>
<feature type="region of interest" description="Disordered" evidence="1">
    <location>
        <begin position="225"/>
        <end position="244"/>
    </location>
</feature>
<feature type="compositionally biased region" description="Polar residues" evidence="1">
    <location>
        <begin position="388"/>
        <end position="400"/>
    </location>
</feature>
<evidence type="ECO:0000313" key="3">
    <source>
        <dbReference type="Proteomes" id="UP000076798"/>
    </source>
</evidence>
<evidence type="ECO:0000313" key="2">
    <source>
        <dbReference type="EMBL" id="KZT38538.1"/>
    </source>
</evidence>
<feature type="region of interest" description="Disordered" evidence="1">
    <location>
        <begin position="266"/>
        <end position="423"/>
    </location>
</feature>
<feature type="compositionally biased region" description="Basic and acidic residues" evidence="1">
    <location>
        <begin position="467"/>
        <end position="478"/>
    </location>
</feature>
<keyword evidence="3" id="KW-1185">Reference proteome</keyword>